<sequence>MRRMESKKSHSWWWDSHISPKNSKWLQENLEEMDQQVKKMLKLIEEDADSFAKKAELYFKKRPELISLVEEFYRIYRSLAERYDHVTGELKKSIPSDLQSQGSGISSDVGSEPSPDQRPARTKSGPRAAGFDFFLGSGGSCGSDLNSKGDGSSTLDSESESDDSSVNNYSTEQGLRMRIIELENELLEVKEVAEGSTTTPDSFSASLAAYEEELISAKAKIEQSEEEIKDSIELLEGEEGLAQTMQALEEEVAGLRQELASKTSSIQNLQEQLKTAQKEGPVWKTKLEKEKREVSKLLDRMTRYKNNLSDRDQEIRVLKEAMSNANKSLSEENEQLQSDMTLLKKERSYLEDNIKEMDLRCQLLEEDLRRAKAALGAEIEQLKADIVERNERIEELNEKIEELNVKYGVLVAEKDDLNARVSDLGEEISSKDDEIARMSVHAELARKTAEELKSRVEELELEVERKEKAILEGAEEKREAIRQLCCSIEHYRSEYYELRTAVIGYKRSAVIGHKRTAVMAA</sequence>
<dbReference type="Pfam" id="PF07765">
    <property type="entry name" value="KIP1"/>
    <property type="match status" value="1"/>
</dbReference>
<feature type="region of interest" description="Disordered" evidence="4">
    <location>
        <begin position="92"/>
        <end position="126"/>
    </location>
</feature>
<keyword evidence="1 3" id="KW-0175">Coiled coil</keyword>
<dbReference type="EMBL" id="KI630583">
    <property type="protein sequence ID" value="EYU36900.1"/>
    <property type="molecule type" value="Genomic_DNA"/>
</dbReference>
<feature type="coiled-coil region" evidence="3">
    <location>
        <begin position="207"/>
        <end position="476"/>
    </location>
</feature>
<organism evidence="6 7">
    <name type="scientific">Erythranthe guttata</name>
    <name type="common">Yellow monkey flower</name>
    <name type="synonym">Mimulus guttatus</name>
    <dbReference type="NCBI Taxonomy" id="4155"/>
    <lineage>
        <taxon>Eukaryota</taxon>
        <taxon>Viridiplantae</taxon>
        <taxon>Streptophyta</taxon>
        <taxon>Embryophyta</taxon>
        <taxon>Tracheophyta</taxon>
        <taxon>Spermatophyta</taxon>
        <taxon>Magnoliopsida</taxon>
        <taxon>eudicotyledons</taxon>
        <taxon>Gunneridae</taxon>
        <taxon>Pentapetalae</taxon>
        <taxon>asterids</taxon>
        <taxon>lamiids</taxon>
        <taxon>Lamiales</taxon>
        <taxon>Phrymaceae</taxon>
        <taxon>Erythranthe</taxon>
    </lineage>
</organism>
<gene>
    <name evidence="6" type="ORF">MIMGU_mgv1a004548mg</name>
</gene>
<dbReference type="Proteomes" id="UP000030748">
    <property type="component" value="Unassembled WGS sequence"/>
</dbReference>
<protein>
    <recommendedName>
        <fullName evidence="5">NAB domain-containing protein</fullName>
    </recommendedName>
</protein>
<dbReference type="PANTHER" id="PTHR32258">
    <property type="entry name" value="PROTEIN NETWORKED 4A"/>
    <property type="match status" value="1"/>
</dbReference>
<dbReference type="InterPro" id="IPR011684">
    <property type="entry name" value="NAB"/>
</dbReference>
<comment type="similarity">
    <text evidence="2">Belongs to the NET family.</text>
</comment>
<evidence type="ECO:0000256" key="4">
    <source>
        <dbReference type="SAM" id="MobiDB-lite"/>
    </source>
</evidence>
<dbReference type="AlphaFoldDB" id="A0A022RDD0"/>
<dbReference type="PANTHER" id="PTHR32258:SF3">
    <property type="entry name" value="PROTEIN NETWORKED 4A"/>
    <property type="match status" value="1"/>
</dbReference>
<dbReference type="STRING" id="4155.A0A022RDD0"/>
<keyword evidence="7" id="KW-1185">Reference proteome</keyword>
<evidence type="ECO:0000256" key="3">
    <source>
        <dbReference type="SAM" id="Coils"/>
    </source>
</evidence>
<evidence type="ECO:0000259" key="5">
    <source>
        <dbReference type="PROSITE" id="PS51774"/>
    </source>
</evidence>
<feature type="domain" description="NAB" evidence="5">
    <location>
        <begin position="10"/>
        <end position="90"/>
    </location>
</feature>
<proteinExistence type="inferred from homology"/>
<feature type="region of interest" description="Disordered" evidence="4">
    <location>
        <begin position="144"/>
        <end position="170"/>
    </location>
</feature>
<evidence type="ECO:0000256" key="1">
    <source>
        <dbReference type="ARBA" id="ARBA00023054"/>
    </source>
</evidence>
<reference evidence="6 7" key="1">
    <citation type="journal article" date="2013" name="Proc. Natl. Acad. Sci. U.S.A.">
        <title>Fine-scale variation in meiotic recombination in Mimulus inferred from population shotgun sequencing.</title>
        <authorList>
            <person name="Hellsten U."/>
            <person name="Wright K.M."/>
            <person name="Jenkins J."/>
            <person name="Shu S."/>
            <person name="Yuan Y."/>
            <person name="Wessler S.R."/>
            <person name="Schmutz J."/>
            <person name="Willis J.H."/>
            <person name="Rokhsar D.S."/>
        </authorList>
    </citation>
    <scope>NUCLEOTIDE SEQUENCE [LARGE SCALE GENOMIC DNA]</scope>
    <source>
        <strain evidence="7">cv. DUN x IM62</strain>
    </source>
</reference>
<accession>A0A022RDD0</accession>
<name>A0A022RDD0_ERYGU</name>
<dbReference type="PROSITE" id="PS51774">
    <property type="entry name" value="NAB"/>
    <property type="match status" value="1"/>
</dbReference>
<dbReference type="GO" id="GO:0005774">
    <property type="term" value="C:vacuolar membrane"/>
    <property type="evidence" value="ECO:0000318"/>
    <property type="project" value="GO_Central"/>
</dbReference>
<evidence type="ECO:0000256" key="2">
    <source>
        <dbReference type="ARBA" id="ARBA00038006"/>
    </source>
</evidence>
<evidence type="ECO:0000313" key="7">
    <source>
        <dbReference type="Proteomes" id="UP000030748"/>
    </source>
</evidence>
<dbReference type="GO" id="GO:0003779">
    <property type="term" value="F:actin binding"/>
    <property type="evidence" value="ECO:0007669"/>
    <property type="project" value="InterPro"/>
</dbReference>
<dbReference type="eggNOG" id="ENOG502QQTB">
    <property type="taxonomic scope" value="Eukaryota"/>
</dbReference>
<dbReference type="InterPro" id="IPR051861">
    <property type="entry name" value="NET_actin-binding_domain"/>
</dbReference>
<feature type="compositionally biased region" description="Polar residues" evidence="4">
    <location>
        <begin position="96"/>
        <end position="109"/>
    </location>
</feature>
<evidence type="ECO:0000313" key="6">
    <source>
        <dbReference type="EMBL" id="EYU36900.1"/>
    </source>
</evidence>
<dbReference type="Gene3D" id="1.10.287.1490">
    <property type="match status" value="1"/>
</dbReference>